<organism evidence="3 4">
    <name type="scientific">Flintibacter faecis</name>
    <dbReference type="NCBI Taxonomy" id="2763047"/>
    <lineage>
        <taxon>Bacteria</taxon>
        <taxon>Bacillati</taxon>
        <taxon>Bacillota</taxon>
        <taxon>Clostridia</taxon>
        <taxon>Eubacteriales</taxon>
        <taxon>Flintibacter</taxon>
    </lineage>
</organism>
<dbReference type="InterPro" id="IPR057727">
    <property type="entry name" value="WCX_dom"/>
</dbReference>
<feature type="domain" description="WCX" evidence="2">
    <location>
        <begin position="249"/>
        <end position="324"/>
    </location>
</feature>
<dbReference type="Pfam" id="PF25583">
    <property type="entry name" value="WCX"/>
    <property type="match status" value="1"/>
</dbReference>
<evidence type="ECO:0000259" key="1">
    <source>
        <dbReference type="Pfam" id="PF13280"/>
    </source>
</evidence>
<dbReference type="PANTHER" id="PTHR34580">
    <property type="match status" value="1"/>
</dbReference>
<dbReference type="Pfam" id="PF13280">
    <property type="entry name" value="WYL"/>
    <property type="match status" value="1"/>
</dbReference>
<dbReference type="EMBL" id="JACOPN010000003">
    <property type="protein sequence ID" value="MBC5716950.1"/>
    <property type="molecule type" value="Genomic_DNA"/>
</dbReference>
<protein>
    <submittedName>
        <fullName evidence="3">WYL domain-containing protein</fullName>
    </submittedName>
</protein>
<evidence type="ECO:0000259" key="2">
    <source>
        <dbReference type="Pfam" id="PF25583"/>
    </source>
</evidence>
<reference evidence="3" key="1">
    <citation type="submission" date="2020-08" db="EMBL/GenBank/DDBJ databases">
        <title>Genome public.</title>
        <authorList>
            <person name="Liu C."/>
            <person name="Sun Q."/>
        </authorList>
    </citation>
    <scope>NUCLEOTIDE SEQUENCE</scope>
    <source>
        <strain evidence="3">BX5</strain>
    </source>
</reference>
<comment type="caution">
    <text evidence="3">The sequence shown here is derived from an EMBL/GenBank/DDBJ whole genome shotgun (WGS) entry which is preliminary data.</text>
</comment>
<dbReference type="AlphaFoldDB" id="A0A8J6IXU3"/>
<accession>A0A8J6IXU3</accession>
<dbReference type="InterPro" id="IPR036388">
    <property type="entry name" value="WH-like_DNA-bd_sf"/>
</dbReference>
<sequence>MPRSSFQKLKIIYIMEYLLKNSDEDHAVTTSQIIAYLKSHDITAERKTIYSDIDALRDFGLDIIQVSEGNNHGYYVASRDFELPELKLLVDSVQSSKFITHKKTLSLIKKIEKLASIHSAQLLNRQVFVKNRIKTMNESIYYNVDEIHNGISSNRKIRFLYFEYNVAKERVYRHGGAYYVVSPFAMTWDDENYYMVAFDSAAGIIKHYRVDKMEKITVLDEERDGQDAYEALDMAVYARKTFGMFTGEEVKVHLRFENHLVGAVLDRLGRDVILVPDGEDHFTVWTDVIVSPQFFAWLCGFQTAAKVIGPDDVVKQMAEHVKSIAEQYE</sequence>
<name>A0A8J6IXU3_9FIRM</name>
<dbReference type="InterPro" id="IPR051534">
    <property type="entry name" value="CBASS_pafABC_assoc_protein"/>
</dbReference>
<dbReference type="PANTHER" id="PTHR34580:SF1">
    <property type="entry name" value="PROTEIN PAFC"/>
    <property type="match status" value="1"/>
</dbReference>
<dbReference type="SUPFAM" id="SSF46785">
    <property type="entry name" value="Winged helix' DNA-binding domain"/>
    <property type="match status" value="1"/>
</dbReference>
<dbReference type="InterPro" id="IPR036390">
    <property type="entry name" value="WH_DNA-bd_sf"/>
</dbReference>
<keyword evidence="4" id="KW-1185">Reference proteome</keyword>
<dbReference type="Proteomes" id="UP000602260">
    <property type="component" value="Unassembled WGS sequence"/>
</dbReference>
<dbReference type="PROSITE" id="PS52050">
    <property type="entry name" value="WYL"/>
    <property type="match status" value="1"/>
</dbReference>
<evidence type="ECO:0000313" key="3">
    <source>
        <dbReference type="EMBL" id="MBC5716950.1"/>
    </source>
</evidence>
<proteinExistence type="predicted"/>
<feature type="domain" description="WYL" evidence="1">
    <location>
        <begin position="144"/>
        <end position="218"/>
    </location>
</feature>
<evidence type="ECO:0000313" key="4">
    <source>
        <dbReference type="Proteomes" id="UP000602260"/>
    </source>
</evidence>
<dbReference type="InterPro" id="IPR026881">
    <property type="entry name" value="WYL_dom"/>
</dbReference>
<dbReference type="Gene3D" id="1.10.10.10">
    <property type="entry name" value="Winged helix-like DNA-binding domain superfamily/Winged helix DNA-binding domain"/>
    <property type="match status" value="1"/>
</dbReference>
<gene>
    <name evidence="3" type="ORF">H8S55_06425</name>
</gene>